<keyword evidence="2" id="KW-1185">Reference proteome</keyword>
<accession>A0ACC3SVA4</accession>
<dbReference type="Proteomes" id="UP001433508">
    <property type="component" value="Unassembled WGS sequence"/>
</dbReference>
<reference evidence="2" key="1">
    <citation type="journal article" date="2024" name="Front. Bioeng. Biotechnol.">
        <title>Genome-scale model development and genomic sequencing of the oleaginous clade Lipomyces.</title>
        <authorList>
            <person name="Czajka J.J."/>
            <person name="Han Y."/>
            <person name="Kim J."/>
            <person name="Mondo S.J."/>
            <person name="Hofstad B.A."/>
            <person name="Robles A."/>
            <person name="Haridas S."/>
            <person name="Riley R."/>
            <person name="LaButti K."/>
            <person name="Pangilinan J."/>
            <person name="Andreopoulos W."/>
            <person name="Lipzen A."/>
            <person name="Yan J."/>
            <person name="Wang M."/>
            <person name="Ng V."/>
            <person name="Grigoriev I.V."/>
            <person name="Spatafora J.W."/>
            <person name="Magnuson J.K."/>
            <person name="Baker S.E."/>
            <person name="Pomraning K.R."/>
        </authorList>
    </citation>
    <scope>NUCLEOTIDE SEQUENCE [LARGE SCALE GENOMIC DNA]</scope>
    <source>
        <strain evidence="2">CBS 7786</strain>
    </source>
</reference>
<organism evidence="1 2">
    <name type="scientific">Lipomyces kononenkoae</name>
    <name type="common">Yeast</name>
    <dbReference type="NCBI Taxonomy" id="34357"/>
    <lineage>
        <taxon>Eukaryota</taxon>
        <taxon>Fungi</taxon>
        <taxon>Dikarya</taxon>
        <taxon>Ascomycota</taxon>
        <taxon>Saccharomycotina</taxon>
        <taxon>Lipomycetes</taxon>
        <taxon>Lipomycetales</taxon>
        <taxon>Lipomycetaceae</taxon>
        <taxon>Lipomyces</taxon>
    </lineage>
</organism>
<dbReference type="EMBL" id="MU971410">
    <property type="protein sequence ID" value="KAK9235578.1"/>
    <property type="molecule type" value="Genomic_DNA"/>
</dbReference>
<name>A0ACC3SVA4_LIPKO</name>
<proteinExistence type="predicted"/>
<sequence length="139" mass="16586">MTLAMDQSEVVIENSNYYCRQCSSCRSWIYSTTSIEHLEQTFTSPDGRPLETCQKCHAENEQMSEVLRILHWACKASENNPKMQRDICRFIDCEAFMKRFKRPYEEAMRSSRVNKVHTMRKAPRSYDYRRTHDDKGREN</sequence>
<protein>
    <submittedName>
        <fullName evidence="1">Uncharacterized protein</fullName>
    </submittedName>
</protein>
<evidence type="ECO:0000313" key="2">
    <source>
        <dbReference type="Proteomes" id="UP001433508"/>
    </source>
</evidence>
<comment type="caution">
    <text evidence="1">The sequence shown here is derived from an EMBL/GenBank/DDBJ whole genome shotgun (WGS) entry which is preliminary data.</text>
</comment>
<gene>
    <name evidence="1" type="ORF">V1525DRAFT_409485</name>
</gene>
<evidence type="ECO:0000313" key="1">
    <source>
        <dbReference type="EMBL" id="KAK9235578.1"/>
    </source>
</evidence>